<evidence type="ECO:0000313" key="4">
    <source>
        <dbReference type="EMBL" id="TXB65436.1"/>
    </source>
</evidence>
<dbReference type="Pfam" id="PF13505">
    <property type="entry name" value="OMP_b-brl"/>
    <property type="match status" value="1"/>
</dbReference>
<sequence length="176" mass="18585">MKKILKVVGVALCLVAFTQNSNAQVKFSAGIELAMPIGDFAKTANLGYGVSGSAEKAIGENMGVTGTLGYLIMPFNKDESGIDGNFSMMPIQAGFKYYFTDNTGGAYAKADLGFHRTVMKIDFGGGSVTNSSTDLSYAIGGGYLINEKIDLGLRYQMVATDGSSSAYLGVRAAYQF</sequence>
<dbReference type="InterPro" id="IPR027385">
    <property type="entry name" value="Beta-barrel_OMP"/>
</dbReference>
<dbReference type="AlphaFoldDB" id="A0A5C6RSL3"/>
<feature type="domain" description="Outer membrane protein beta-barrel" evidence="3">
    <location>
        <begin position="11"/>
        <end position="176"/>
    </location>
</feature>
<feature type="signal peptide" evidence="2">
    <location>
        <begin position="1"/>
        <end position="23"/>
    </location>
</feature>
<comment type="caution">
    <text evidence="4">The sequence shown here is derived from an EMBL/GenBank/DDBJ whole genome shotgun (WGS) entry which is preliminary data.</text>
</comment>
<dbReference type="OrthoDB" id="947434at2"/>
<dbReference type="SUPFAM" id="SSF56925">
    <property type="entry name" value="OMPA-like"/>
    <property type="match status" value="1"/>
</dbReference>
<name>A0A5C6RSL3_9FLAO</name>
<proteinExistence type="predicted"/>
<dbReference type="InterPro" id="IPR011250">
    <property type="entry name" value="OMP/PagP_B-barrel"/>
</dbReference>
<dbReference type="Proteomes" id="UP000321721">
    <property type="component" value="Unassembled WGS sequence"/>
</dbReference>
<dbReference type="RefSeq" id="WP_147100462.1">
    <property type="nucleotide sequence ID" value="NZ_VOOS01000003.1"/>
</dbReference>
<keyword evidence="1 2" id="KW-0732">Signal</keyword>
<evidence type="ECO:0000259" key="3">
    <source>
        <dbReference type="Pfam" id="PF13505"/>
    </source>
</evidence>
<dbReference type="EMBL" id="VOOS01000003">
    <property type="protein sequence ID" value="TXB65436.1"/>
    <property type="molecule type" value="Genomic_DNA"/>
</dbReference>
<accession>A0A5C6RSL3</accession>
<evidence type="ECO:0000256" key="2">
    <source>
        <dbReference type="SAM" id="SignalP"/>
    </source>
</evidence>
<feature type="chain" id="PRO_5022977670" evidence="2">
    <location>
        <begin position="24"/>
        <end position="176"/>
    </location>
</feature>
<keyword evidence="5" id="KW-1185">Reference proteome</keyword>
<gene>
    <name evidence="4" type="ORF">FRY74_08410</name>
</gene>
<evidence type="ECO:0000313" key="5">
    <source>
        <dbReference type="Proteomes" id="UP000321721"/>
    </source>
</evidence>
<reference evidence="4 5" key="1">
    <citation type="submission" date="2019-08" db="EMBL/GenBank/DDBJ databases">
        <title>Genome of Vicingus serpentipes NCIMB 15042.</title>
        <authorList>
            <person name="Bowman J.P."/>
        </authorList>
    </citation>
    <scope>NUCLEOTIDE SEQUENCE [LARGE SCALE GENOMIC DNA]</scope>
    <source>
        <strain evidence="4 5">NCIMB 15042</strain>
    </source>
</reference>
<organism evidence="4 5">
    <name type="scientific">Vicingus serpentipes</name>
    <dbReference type="NCBI Taxonomy" id="1926625"/>
    <lineage>
        <taxon>Bacteria</taxon>
        <taxon>Pseudomonadati</taxon>
        <taxon>Bacteroidota</taxon>
        <taxon>Flavobacteriia</taxon>
        <taxon>Flavobacteriales</taxon>
        <taxon>Vicingaceae</taxon>
        <taxon>Vicingus</taxon>
    </lineage>
</organism>
<evidence type="ECO:0000256" key="1">
    <source>
        <dbReference type="ARBA" id="ARBA00022729"/>
    </source>
</evidence>
<protein>
    <submittedName>
        <fullName evidence="4">Porin family protein</fullName>
    </submittedName>
</protein>